<dbReference type="AlphaFoldDB" id="A0AAV1XI49"/>
<reference evidence="2 3" key="1">
    <citation type="submission" date="2024-03" db="EMBL/GenBank/DDBJ databases">
        <authorList>
            <person name="Martinez-Hernandez J."/>
        </authorList>
    </citation>
    <scope>NUCLEOTIDE SEQUENCE [LARGE SCALE GENOMIC DNA]</scope>
</reference>
<name>A0AAV1XI49_LUPLU</name>
<accession>A0AAV1XI49</accession>
<dbReference type="EMBL" id="CAXHTB010000015">
    <property type="protein sequence ID" value="CAL0320799.1"/>
    <property type="molecule type" value="Genomic_DNA"/>
</dbReference>
<sequence length="80" mass="8874">MYGNDDSCNVRGDSEKRCCEKKAESAWGYEGYRKNESPKASGRATHQASQKNQNILVGIPGLNDLHALYSSDHTSKKDEP</sequence>
<feature type="region of interest" description="Disordered" evidence="1">
    <location>
        <begin position="32"/>
        <end position="52"/>
    </location>
</feature>
<protein>
    <submittedName>
        <fullName evidence="2">Uncharacterized protein</fullName>
    </submittedName>
</protein>
<gene>
    <name evidence="2" type="ORF">LLUT_LOCUS21859</name>
</gene>
<evidence type="ECO:0000313" key="2">
    <source>
        <dbReference type="EMBL" id="CAL0320799.1"/>
    </source>
</evidence>
<comment type="caution">
    <text evidence="2">The sequence shown here is derived from an EMBL/GenBank/DDBJ whole genome shotgun (WGS) entry which is preliminary data.</text>
</comment>
<evidence type="ECO:0000313" key="3">
    <source>
        <dbReference type="Proteomes" id="UP001497480"/>
    </source>
</evidence>
<keyword evidence="3" id="KW-1185">Reference proteome</keyword>
<dbReference type="Proteomes" id="UP001497480">
    <property type="component" value="Unassembled WGS sequence"/>
</dbReference>
<organism evidence="2 3">
    <name type="scientific">Lupinus luteus</name>
    <name type="common">European yellow lupine</name>
    <dbReference type="NCBI Taxonomy" id="3873"/>
    <lineage>
        <taxon>Eukaryota</taxon>
        <taxon>Viridiplantae</taxon>
        <taxon>Streptophyta</taxon>
        <taxon>Embryophyta</taxon>
        <taxon>Tracheophyta</taxon>
        <taxon>Spermatophyta</taxon>
        <taxon>Magnoliopsida</taxon>
        <taxon>eudicotyledons</taxon>
        <taxon>Gunneridae</taxon>
        <taxon>Pentapetalae</taxon>
        <taxon>rosids</taxon>
        <taxon>fabids</taxon>
        <taxon>Fabales</taxon>
        <taxon>Fabaceae</taxon>
        <taxon>Papilionoideae</taxon>
        <taxon>50 kb inversion clade</taxon>
        <taxon>genistoids sensu lato</taxon>
        <taxon>core genistoids</taxon>
        <taxon>Genisteae</taxon>
        <taxon>Lupinus</taxon>
    </lineage>
</organism>
<evidence type="ECO:0000256" key="1">
    <source>
        <dbReference type="SAM" id="MobiDB-lite"/>
    </source>
</evidence>
<proteinExistence type="predicted"/>